<dbReference type="SUPFAM" id="SSF103473">
    <property type="entry name" value="MFS general substrate transporter"/>
    <property type="match status" value="1"/>
</dbReference>
<proteinExistence type="inferred from homology"/>
<accession>A0A4S8JST7</accession>
<evidence type="ECO:0000256" key="3">
    <source>
        <dbReference type="ARBA" id="ARBA00022448"/>
    </source>
</evidence>
<evidence type="ECO:0000259" key="8">
    <source>
        <dbReference type="PROSITE" id="PS50850"/>
    </source>
</evidence>
<organism evidence="9 10">
    <name type="scientific">Musa balbisiana</name>
    <name type="common">Banana</name>
    <dbReference type="NCBI Taxonomy" id="52838"/>
    <lineage>
        <taxon>Eukaryota</taxon>
        <taxon>Viridiplantae</taxon>
        <taxon>Streptophyta</taxon>
        <taxon>Embryophyta</taxon>
        <taxon>Tracheophyta</taxon>
        <taxon>Spermatophyta</taxon>
        <taxon>Magnoliopsida</taxon>
        <taxon>Liliopsida</taxon>
        <taxon>Zingiberales</taxon>
        <taxon>Musaceae</taxon>
        <taxon>Musa</taxon>
    </lineage>
</organism>
<name>A0A4S8JST7_MUSBA</name>
<sequence length="114" mass="12504">MDGFLVKFFPSVHRQEKEDVSTNQYCRFDSQLLTAFTSSLYLAALIASFFASTVTRAFGRKWSMFGGGITFLVGAAINAAAESVLMLLLGRIILGVGVGFASQVRTWLLSLQRL</sequence>
<evidence type="ECO:0000313" key="9">
    <source>
        <dbReference type="EMBL" id="THU65182.1"/>
    </source>
</evidence>
<evidence type="ECO:0000256" key="5">
    <source>
        <dbReference type="ARBA" id="ARBA00022989"/>
    </source>
</evidence>
<evidence type="ECO:0000313" key="10">
    <source>
        <dbReference type="Proteomes" id="UP000317650"/>
    </source>
</evidence>
<comment type="similarity">
    <text evidence="2">Belongs to the major facilitator superfamily. Sugar transporter (TC 2.A.1.1) family.</text>
</comment>
<comment type="subcellular location">
    <subcellularLocation>
        <location evidence="1">Membrane</location>
        <topology evidence="1">Multi-pass membrane protein</topology>
    </subcellularLocation>
</comment>
<dbReference type="EMBL" id="PYDT01000003">
    <property type="protein sequence ID" value="THU65182.1"/>
    <property type="molecule type" value="Genomic_DNA"/>
</dbReference>
<dbReference type="PANTHER" id="PTHR23500:SF574">
    <property type="entry name" value="SUGAR TRANSPORT PROTEIN 1"/>
    <property type="match status" value="1"/>
</dbReference>
<dbReference type="STRING" id="52838.A0A4S8JST7"/>
<dbReference type="GO" id="GO:0015144">
    <property type="term" value="F:carbohydrate transmembrane transporter activity"/>
    <property type="evidence" value="ECO:0007669"/>
    <property type="project" value="InterPro"/>
</dbReference>
<evidence type="ECO:0000256" key="6">
    <source>
        <dbReference type="ARBA" id="ARBA00023136"/>
    </source>
</evidence>
<keyword evidence="4 7" id="KW-0812">Transmembrane</keyword>
<feature type="domain" description="Major facilitator superfamily (MFS) profile" evidence="8">
    <location>
        <begin position="1"/>
        <end position="114"/>
    </location>
</feature>
<dbReference type="PANTHER" id="PTHR23500">
    <property type="entry name" value="SOLUTE CARRIER FAMILY 2, FACILITATED GLUCOSE TRANSPORTER"/>
    <property type="match status" value="1"/>
</dbReference>
<protein>
    <recommendedName>
        <fullName evidence="8">Major facilitator superfamily (MFS) profile domain-containing protein</fullName>
    </recommendedName>
</protein>
<dbReference type="InterPro" id="IPR005828">
    <property type="entry name" value="MFS_sugar_transport-like"/>
</dbReference>
<evidence type="ECO:0000256" key="7">
    <source>
        <dbReference type="SAM" id="Phobius"/>
    </source>
</evidence>
<dbReference type="GO" id="GO:0016020">
    <property type="term" value="C:membrane"/>
    <property type="evidence" value="ECO:0007669"/>
    <property type="project" value="UniProtKB-SubCell"/>
</dbReference>
<reference evidence="9 10" key="1">
    <citation type="journal article" date="2019" name="Nat. Plants">
        <title>Genome sequencing of Musa balbisiana reveals subgenome evolution and function divergence in polyploid bananas.</title>
        <authorList>
            <person name="Yao X."/>
        </authorList>
    </citation>
    <scope>NUCLEOTIDE SEQUENCE [LARGE SCALE GENOMIC DNA]</scope>
    <source>
        <strain evidence="10">cv. DH-PKW</strain>
        <tissue evidence="9">Leaves</tissue>
    </source>
</reference>
<gene>
    <name evidence="9" type="ORF">C4D60_Mb05t00980</name>
</gene>
<dbReference type="InterPro" id="IPR036259">
    <property type="entry name" value="MFS_trans_sf"/>
</dbReference>
<dbReference type="AlphaFoldDB" id="A0A4S8JST7"/>
<keyword evidence="3" id="KW-0813">Transport</keyword>
<evidence type="ECO:0000256" key="1">
    <source>
        <dbReference type="ARBA" id="ARBA00004141"/>
    </source>
</evidence>
<evidence type="ECO:0000256" key="4">
    <source>
        <dbReference type="ARBA" id="ARBA00022692"/>
    </source>
</evidence>
<feature type="transmembrane region" description="Helical" evidence="7">
    <location>
        <begin position="62"/>
        <end position="81"/>
    </location>
</feature>
<evidence type="ECO:0000256" key="2">
    <source>
        <dbReference type="ARBA" id="ARBA00010992"/>
    </source>
</evidence>
<dbReference type="Gene3D" id="1.20.1250.20">
    <property type="entry name" value="MFS general substrate transporter like domains"/>
    <property type="match status" value="1"/>
</dbReference>
<dbReference type="InterPro" id="IPR020846">
    <property type="entry name" value="MFS_dom"/>
</dbReference>
<feature type="transmembrane region" description="Helical" evidence="7">
    <location>
        <begin position="32"/>
        <end position="50"/>
    </location>
</feature>
<dbReference type="Pfam" id="PF00083">
    <property type="entry name" value="Sugar_tr"/>
    <property type="match status" value="1"/>
</dbReference>
<keyword evidence="10" id="KW-1185">Reference proteome</keyword>
<dbReference type="PROSITE" id="PS50850">
    <property type="entry name" value="MFS"/>
    <property type="match status" value="1"/>
</dbReference>
<keyword evidence="6 7" id="KW-0472">Membrane</keyword>
<dbReference type="InterPro" id="IPR045262">
    <property type="entry name" value="STP/PLT_plant"/>
</dbReference>
<keyword evidence="5 7" id="KW-1133">Transmembrane helix</keyword>
<feature type="transmembrane region" description="Helical" evidence="7">
    <location>
        <begin position="87"/>
        <end position="108"/>
    </location>
</feature>
<comment type="caution">
    <text evidence="9">The sequence shown here is derived from an EMBL/GenBank/DDBJ whole genome shotgun (WGS) entry which is preliminary data.</text>
</comment>
<dbReference type="Proteomes" id="UP000317650">
    <property type="component" value="Chromosome 5"/>
</dbReference>